<organism evidence="1">
    <name type="scientific">Eucalyptus grandis</name>
    <name type="common">Flooded gum</name>
    <dbReference type="NCBI Taxonomy" id="71139"/>
    <lineage>
        <taxon>Eukaryota</taxon>
        <taxon>Viridiplantae</taxon>
        <taxon>Streptophyta</taxon>
        <taxon>Embryophyta</taxon>
        <taxon>Tracheophyta</taxon>
        <taxon>Spermatophyta</taxon>
        <taxon>Magnoliopsida</taxon>
        <taxon>eudicotyledons</taxon>
        <taxon>Gunneridae</taxon>
        <taxon>Pentapetalae</taxon>
        <taxon>rosids</taxon>
        <taxon>malvids</taxon>
        <taxon>Myrtales</taxon>
        <taxon>Myrtaceae</taxon>
        <taxon>Myrtoideae</taxon>
        <taxon>Eucalypteae</taxon>
        <taxon>Eucalyptus</taxon>
    </lineage>
</organism>
<dbReference type="Gramene" id="KCW77760">
    <property type="protein sequence ID" value="KCW77760"/>
    <property type="gene ID" value="EUGRSUZ_D02059"/>
</dbReference>
<gene>
    <name evidence="1" type="ORF">EUGRSUZ_D02059</name>
</gene>
<evidence type="ECO:0000313" key="1">
    <source>
        <dbReference type="EMBL" id="KCW77760.1"/>
    </source>
</evidence>
<dbReference type="EMBL" id="KK198756">
    <property type="protein sequence ID" value="KCW77760.1"/>
    <property type="molecule type" value="Genomic_DNA"/>
</dbReference>
<dbReference type="AlphaFoldDB" id="A0A059CIJ6"/>
<reference evidence="1" key="1">
    <citation type="submission" date="2013-07" db="EMBL/GenBank/DDBJ databases">
        <title>The genome of Eucalyptus grandis.</title>
        <authorList>
            <person name="Schmutz J."/>
            <person name="Hayes R."/>
            <person name="Myburg A."/>
            <person name="Tuskan G."/>
            <person name="Grattapaglia D."/>
            <person name="Rokhsar D.S."/>
        </authorList>
    </citation>
    <scope>NUCLEOTIDE SEQUENCE</scope>
    <source>
        <tissue evidence="1">Leaf extractions</tissue>
    </source>
</reference>
<accession>A0A059CIJ6</accession>
<name>A0A059CIJ6_EUCGR</name>
<protein>
    <submittedName>
        <fullName evidence="1">Uncharacterized protein</fullName>
    </submittedName>
</protein>
<sequence>MLDKVILRACLSTLQVLEDMRDDAREQSSTPKSITRYLSSQRSKLKAKFSKDKFISMNHNKFIQLSFSPEFYLGTSPLSWQPPPPLLWVYRTVLLIHTFKIEALAIK</sequence>
<dbReference type="InParanoid" id="A0A059CIJ6"/>
<proteinExistence type="predicted"/>